<sequence length="809" mass="88822">MSTAKTQRAGKERIESLGIPKPKWATWWTKSNKSNLAIRYGLAIVAAAALILLCRTWQPAFAYRLGAIPARDMLTRITFQVPDRVATDDQRERKRREVLTLYRNNPDGIDQLREGLRNQLFSILGASSYEQLGDKEQAALNELREGADPPPPGTTSPDQAPAGQDDSNTQTPAERFALLKRVFSKDPELKELDAALDISTKDLYANGVLQAPQHSPEQGSQRMIRVFEEGGKPDNAVPVELSKVRIAESARELNTKLKDEFRRRFPSEEGKADEGQIAATMIGNWFRNELPDYETLAYDDELSQEAREKAADAVETVQMTFYSGQSKLADANKPLSTRELAHLRSEWSTLVENMPLYDQIARVLAYIGMIVALYLLCGSYIWFVDDRTILTDSRKLTKLLALAVVTIVLSYYASRDDWRAELVPLVLASITAAVVYGRDFALLLMTAASLSLTLLLGADLSNFVVMMAACTSCTLLTGRIHSRTHLITVAILSAVITMLTTIGVGIVAGQTLASGSPGEGQEALFLGGPLRLVLTGLVSEAGWAGLCIVVSALAMTGLLPLVEKAFGVQTDLSLLELSDASHPLLRRLAQRAPGTYNHSINVASIAESAADAIGANGLLVRVGAYFHDIGKMFKPEYFIENQSAGINQHDSLQPAMSTLVIIAHVKDGADLARNHHLPEPIIDFILQHHGTTLVEYFYREAARRSEEDPNRESVSDKDFRYPGPKPQTLEAAVLMLADTVESASRTLVDPTPARISNLVEAIAQKKVADGQFDECGLTFSQLHRVRQSLVKSLTAIYHARVKYPGQQSA</sequence>
<dbReference type="InterPro" id="IPR003607">
    <property type="entry name" value="HD/PDEase_dom"/>
</dbReference>
<dbReference type="PANTHER" id="PTHR36442">
    <property type="entry name" value="CYCLIC-DI-AMP PHOSPHODIESTERASE PGPH"/>
    <property type="match status" value="1"/>
</dbReference>
<gene>
    <name evidence="4" type="ORF">CA85_09770</name>
</gene>
<dbReference type="PANTHER" id="PTHR36442:SF1">
    <property type="entry name" value="CYCLIC-DI-AMP PHOSPHODIESTERASE PGPH"/>
    <property type="match status" value="1"/>
</dbReference>
<feature type="transmembrane region" description="Helical" evidence="2">
    <location>
        <begin position="485"/>
        <end position="508"/>
    </location>
</feature>
<organism evidence="4 5">
    <name type="scientific">Allorhodopirellula solitaria</name>
    <dbReference type="NCBI Taxonomy" id="2527987"/>
    <lineage>
        <taxon>Bacteria</taxon>
        <taxon>Pseudomonadati</taxon>
        <taxon>Planctomycetota</taxon>
        <taxon>Planctomycetia</taxon>
        <taxon>Pirellulales</taxon>
        <taxon>Pirellulaceae</taxon>
        <taxon>Allorhodopirellula</taxon>
    </lineage>
</organism>
<evidence type="ECO:0000259" key="3">
    <source>
        <dbReference type="SMART" id="SM00471"/>
    </source>
</evidence>
<accession>A0A5C5YHC2</accession>
<dbReference type="AlphaFoldDB" id="A0A5C5YHC2"/>
<name>A0A5C5YHC2_9BACT</name>
<comment type="caution">
    <text evidence="4">The sequence shown here is derived from an EMBL/GenBank/DDBJ whole genome shotgun (WGS) entry which is preliminary data.</text>
</comment>
<keyword evidence="2" id="KW-1133">Transmembrane helix</keyword>
<evidence type="ECO:0000256" key="2">
    <source>
        <dbReference type="SAM" id="Phobius"/>
    </source>
</evidence>
<dbReference type="NCBIfam" id="TIGR00277">
    <property type="entry name" value="HDIG"/>
    <property type="match status" value="1"/>
</dbReference>
<dbReference type="Pfam" id="PF07698">
    <property type="entry name" value="7TM-7TMR_HD"/>
    <property type="match status" value="1"/>
</dbReference>
<feature type="transmembrane region" description="Helical" evidence="2">
    <location>
        <begin position="37"/>
        <end position="54"/>
    </location>
</feature>
<dbReference type="InterPro" id="IPR006675">
    <property type="entry name" value="HDIG_dom"/>
</dbReference>
<evidence type="ECO:0000256" key="1">
    <source>
        <dbReference type="SAM" id="MobiDB-lite"/>
    </source>
</evidence>
<dbReference type="InterPro" id="IPR011621">
    <property type="entry name" value="Metal-dep_PHydrolase_7TM_intra"/>
</dbReference>
<protein>
    <recommendedName>
        <fullName evidence="3">HD/PDEase domain-containing protein</fullName>
    </recommendedName>
</protein>
<dbReference type="InterPro" id="IPR006674">
    <property type="entry name" value="HD_domain"/>
</dbReference>
<keyword evidence="5" id="KW-1185">Reference proteome</keyword>
<dbReference type="InterPro" id="IPR052722">
    <property type="entry name" value="PgpH_phosphodiesterase"/>
</dbReference>
<reference evidence="4 5" key="1">
    <citation type="submission" date="2019-02" db="EMBL/GenBank/DDBJ databases">
        <title>Deep-cultivation of Planctomycetes and their phenomic and genomic characterization uncovers novel biology.</title>
        <authorList>
            <person name="Wiegand S."/>
            <person name="Jogler M."/>
            <person name="Boedeker C."/>
            <person name="Pinto D."/>
            <person name="Vollmers J."/>
            <person name="Rivas-Marin E."/>
            <person name="Kohn T."/>
            <person name="Peeters S.H."/>
            <person name="Heuer A."/>
            <person name="Rast P."/>
            <person name="Oberbeckmann S."/>
            <person name="Bunk B."/>
            <person name="Jeske O."/>
            <person name="Meyerdierks A."/>
            <person name="Storesund J.E."/>
            <person name="Kallscheuer N."/>
            <person name="Luecker S."/>
            <person name="Lage O.M."/>
            <person name="Pohl T."/>
            <person name="Merkel B.J."/>
            <person name="Hornburger P."/>
            <person name="Mueller R.-W."/>
            <person name="Bruemmer F."/>
            <person name="Labrenz M."/>
            <person name="Spormann A.M."/>
            <person name="Op Den Camp H."/>
            <person name="Overmann J."/>
            <person name="Amann R."/>
            <person name="Jetten M.S.M."/>
            <person name="Mascher T."/>
            <person name="Medema M.H."/>
            <person name="Devos D.P."/>
            <person name="Kaster A.-K."/>
            <person name="Ovreas L."/>
            <person name="Rohde M."/>
            <person name="Galperin M.Y."/>
            <person name="Jogler C."/>
        </authorList>
    </citation>
    <scope>NUCLEOTIDE SEQUENCE [LARGE SCALE GENOMIC DNA]</scope>
    <source>
        <strain evidence="4 5">CA85</strain>
    </source>
</reference>
<feature type="transmembrane region" description="Helical" evidence="2">
    <location>
        <begin position="396"/>
        <end position="413"/>
    </location>
</feature>
<evidence type="ECO:0000313" key="5">
    <source>
        <dbReference type="Proteomes" id="UP000318053"/>
    </source>
</evidence>
<feature type="transmembrane region" description="Helical" evidence="2">
    <location>
        <begin position="363"/>
        <end position="384"/>
    </location>
</feature>
<feature type="transmembrane region" description="Helical" evidence="2">
    <location>
        <begin position="541"/>
        <end position="562"/>
    </location>
</feature>
<feature type="region of interest" description="Disordered" evidence="1">
    <location>
        <begin position="143"/>
        <end position="169"/>
    </location>
</feature>
<dbReference type="Pfam" id="PF07697">
    <property type="entry name" value="7TMR-HDED"/>
    <property type="match status" value="1"/>
</dbReference>
<feature type="domain" description="HD/PDEase" evidence="3">
    <location>
        <begin position="591"/>
        <end position="752"/>
    </location>
</feature>
<evidence type="ECO:0000313" key="4">
    <source>
        <dbReference type="EMBL" id="TWT74091.1"/>
    </source>
</evidence>
<dbReference type="RefSeq" id="WP_146390138.1">
    <property type="nucleotide sequence ID" value="NZ_SJPK01000002.1"/>
</dbReference>
<dbReference type="InterPro" id="IPR011624">
    <property type="entry name" value="Metal-dep_PHydrolase_7TM_extra"/>
</dbReference>
<proteinExistence type="predicted"/>
<keyword evidence="2" id="KW-0812">Transmembrane</keyword>
<dbReference type="Pfam" id="PF01966">
    <property type="entry name" value="HD"/>
    <property type="match status" value="1"/>
</dbReference>
<dbReference type="EMBL" id="SJPK01000002">
    <property type="protein sequence ID" value="TWT74091.1"/>
    <property type="molecule type" value="Genomic_DNA"/>
</dbReference>
<dbReference type="SMART" id="SM00471">
    <property type="entry name" value="HDc"/>
    <property type="match status" value="1"/>
</dbReference>
<dbReference type="Proteomes" id="UP000318053">
    <property type="component" value="Unassembled WGS sequence"/>
</dbReference>
<keyword evidence="2" id="KW-0472">Membrane</keyword>
<dbReference type="Gene3D" id="1.10.3210.10">
    <property type="entry name" value="Hypothetical protein af1432"/>
    <property type="match status" value="1"/>
</dbReference>
<dbReference type="CDD" id="cd00077">
    <property type="entry name" value="HDc"/>
    <property type="match status" value="1"/>
</dbReference>
<dbReference type="OrthoDB" id="9806952at2"/>
<dbReference type="SUPFAM" id="SSF109604">
    <property type="entry name" value="HD-domain/PDEase-like"/>
    <property type="match status" value="1"/>
</dbReference>